<evidence type="ECO:0000313" key="3">
    <source>
        <dbReference type="EMBL" id="PWY98139.1"/>
    </source>
</evidence>
<feature type="region of interest" description="Disordered" evidence="2">
    <location>
        <begin position="567"/>
        <end position="612"/>
    </location>
</feature>
<dbReference type="AlphaFoldDB" id="A0A317XK05"/>
<feature type="compositionally biased region" description="Polar residues" evidence="2">
    <location>
        <begin position="583"/>
        <end position="593"/>
    </location>
</feature>
<feature type="compositionally biased region" description="Basic residues" evidence="2">
    <location>
        <begin position="245"/>
        <end position="254"/>
    </location>
</feature>
<evidence type="ECO:0000256" key="2">
    <source>
        <dbReference type="SAM" id="MobiDB-lite"/>
    </source>
</evidence>
<feature type="compositionally biased region" description="Polar residues" evidence="2">
    <location>
        <begin position="39"/>
        <end position="49"/>
    </location>
</feature>
<dbReference type="InParanoid" id="A0A317XK05"/>
<feature type="region of interest" description="Disordered" evidence="2">
    <location>
        <begin position="226"/>
        <end position="261"/>
    </location>
</feature>
<protein>
    <recommendedName>
        <fullName evidence="5">Exonuclease V</fullName>
    </recommendedName>
</protein>
<dbReference type="InterPro" id="IPR019190">
    <property type="entry name" value="EXOV"/>
</dbReference>
<feature type="compositionally biased region" description="Basic and acidic residues" evidence="2">
    <location>
        <begin position="493"/>
        <end position="507"/>
    </location>
</feature>
<reference evidence="3 4" key="1">
    <citation type="journal article" date="2018" name="Mol. Biol. Evol.">
        <title>Broad Genomic Sampling Reveals a Smut Pathogenic Ancestry of the Fungal Clade Ustilaginomycotina.</title>
        <authorList>
            <person name="Kijpornyongpan T."/>
            <person name="Mondo S.J."/>
            <person name="Barry K."/>
            <person name="Sandor L."/>
            <person name="Lee J."/>
            <person name="Lipzen A."/>
            <person name="Pangilinan J."/>
            <person name="LaButti K."/>
            <person name="Hainaut M."/>
            <person name="Henrissat B."/>
            <person name="Grigoriev I.V."/>
            <person name="Spatafora J.W."/>
            <person name="Aime M.C."/>
        </authorList>
    </citation>
    <scope>NUCLEOTIDE SEQUENCE [LARGE SCALE GENOMIC DNA]</scope>
    <source>
        <strain evidence="3 4">MCA 3645</strain>
    </source>
</reference>
<keyword evidence="4" id="KW-1185">Reference proteome</keyword>
<sequence>MASDSVTGDVAEPTKAQSSHSAEITADEPIASRDLERTGTVTQLATSPEGTEHRTKKERRLPKSLPDHFRHKGYLSVSDLVGPSWCEYNYQYGILSLSHLPPSQRPQSITTEAGQVLAPASDLIQKKEKVLDGGKAIHTILEREVAPVQVAVQTETREDAWALRLLNIWCDVKALLQIDPGNKGTGKGKQKACVREVPVYGWIQGVFVMGIIDEIEKRAIKINAHPKQRKTWSNQEEWKKEQLRKSKSSPKKAKIGASTGQTNGQTLLGFFASSSQSSANGKSKREADNQADTTKEEKEGWGYFLSDTKTRISSWLPAEGDQFGARMQCMTYRRLFDGLCLGALRSERQRREAGSDSSQSSSQGSPPSNVTFDPNATPMDWTETFASQRLDPYQTLSDVFLADAIPLCESWGTDLLAFAESNANDVDDWLDSRCTLQHITLLLEEALRQLVQDARKGQDQPPDAAAIGTLQAELALNYRQQRKPRKSKRKREKSNPAKGVRDPEEKVSTSQQTTLDAVIAPVQPDSESQEPQMEIPVRPEQSLDPDTKSSMEVMEGHNEVDIALSQTFSTPSSSPKKPPSQSRADVSGSSPSSPRKAAVADDIKDDGDETSFKDASSRIIGVVKFRHSSLDLDAYLSHMLSMWKGERALKGVRVSQTRRCWNCEWRDGCEWRTLQSDSALLAHEARRKKISETASAVVTAATGSDEEDFWNDLDYSQIEVKDDAGNVLDW</sequence>
<dbReference type="OrthoDB" id="354769at2759"/>
<dbReference type="PANTHER" id="PTHR14464:SF4">
    <property type="entry name" value="EXONUCLEASE V"/>
    <property type="match status" value="1"/>
</dbReference>
<feature type="region of interest" description="Disordered" evidence="2">
    <location>
        <begin position="350"/>
        <end position="378"/>
    </location>
</feature>
<feature type="region of interest" description="Disordered" evidence="2">
    <location>
        <begin position="477"/>
        <end position="552"/>
    </location>
</feature>
<dbReference type="Proteomes" id="UP000246740">
    <property type="component" value="Unassembled WGS sequence"/>
</dbReference>
<proteinExistence type="inferred from homology"/>
<evidence type="ECO:0000256" key="1">
    <source>
        <dbReference type="ARBA" id="ARBA00009797"/>
    </source>
</evidence>
<dbReference type="PANTHER" id="PTHR14464">
    <property type="entry name" value="EXONUCLEASE V"/>
    <property type="match status" value="1"/>
</dbReference>
<feature type="compositionally biased region" description="Basic residues" evidence="2">
    <location>
        <begin position="480"/>
        <end position="492"/>
    </location>
</feature>
<dbReference type="GO" id="GO:0005739">
    <property type="term" value="C:mitochondrion"/>
    <property type="evidence" value="ECO:0007669"/>
    <property type="project" value="TreeGrafter"/>
</dbReference>
<evidence type="ECO:0000313" key="4">
    <source>
        <dbReference type="Proteomes" id="UP000246740"/>
    </source>
</evidence>
<feature type="region of interest" description="Disordered" evidence="2">
    <location>
        <begin position="1"/>
        <end position="64"/>
    </location>
</feature>
<feature type="compositionally biased region" description="Low complexity" evidence="2">
    <location>
        <begin position="355"/>
        <end position="368"/>
    </location>
</feature>
<feature type="compositionally biased region" description="Low complexity" evidence="2">
    <location>
        <begin position="567"/>
        <end position="582"/>
    </location>
</feature>
<dbReference type="Pfam" id="PF09810">
    <property type="entry name" value="Exo5"/>
    <property type="match status" value="1"/>
</dbReference>
<feature type="region of interest" description="Disordered" evidence="2">
    <location>
        <begin position="275"/>
        <end position="299"/>
    </location>
</feature>
<dbReference type="EMBL" id="KZ819200">
    <property type="protein sequence ID" value="PWY98139.1"/>
    <property type="molecule type" value="Genomic_DNA"/>
</dbReference>
<name>A0A317XK05_9BASI</name>
<dbReference type="GO" id="GO:0045145">
    <property type="term" value="F:single-stranded DNA 5'-3' DNA exonuclease activity"/>
    <property type="evidence" value="ECO:0007669"/>
    <property type="project" value="InterPro"/>
</dbReference>
<comment type="similarity">
    <text evidence="1">Belongs to the EXO5 family.</text>
</comment>
<accession>A0A317XK05</accession>
<evidence type="ECO:0008006" key="5">
    <source>
        <dbReference type="Google" id="ProtNLM"/>
    </source>
</evidence>
<organism evidence="3 4">
    <name type="scientific">Testicularia cyperi</name>
    <dbReference type="NCBI Taxonomy" id="1882483"/>
    <lineage>
        <taxon>Eukaryota</taxon>
        <taxon>Fungi</taxon>
        <taxon>Dikarya</taxon>
        <taxon>Basidiomycota</taxon>
        <taxon>Ustilaginomycotina</taxon>
        <taxon>Ustilaginomycetes</taxon>
        <taxon>Ustilaginales</taxon>
        <taxon>Anthracoideaceae</taxon>
        <taxon>Testicularia</taxon>
    </lineage>
</organism>
<dbReference type="GO" id="GO:0036297">
    <property type="term" value="P:interstrand cross-link repair"/>
    <property type="evidence" value="ECO:0007669"/>
    <property type="project" value="TreeGrafter"/>
</dbReference>
<feature type="compositionally biased region" description="Basic and acidic residues" evidence="2">
    <location>
        <begin position="283"/>
        <end position="299"/>
    </location>
</feature>
<gene>
    <name evidence="3" type="ORF">BCV70DRAFT_202310</name>
</gene>
<dbReference type="GO" id="GO:0005634">
    <property type="term" value="C:nucleus"/>
    <property type="evidence" value="ECO:0007669"/>
    <property type="project" value="TreeGrafter"/>
</dbReference>